<comment type="caution">
    <text evidence="1">The sequence shown here is derived from an EMBL/GenBank/DDBJ whole genome shotgun (WGS) entry which is preliminary data.</text>
</comment>
<evidence type="ECO:0000313" key="2">
    <source>
        <dbReference type="Proteomes" id="UP001321473"/>
    </source>
</evidence>
<reference evidence="1 2" key="1">
    <citation type="journal article" date="2023" name="Arcadia Sci">
        <title>De novo assembly of a long-read Amblyomma americanum tick genome.</title>
        <authorList>
            <person name="Chou S."/>
            <person name="Poskanzer K.E."/>
            <person name="Rollins M."/>
            <person name="Thuy-Boun P.S."/>
        </authorList>
    </citation>
    <scope>NUCLEOTIDE SEQUENCE [LARGE SCALE GENOMIC DNA]</scope>
    <source>
        <strain evidence="1">F_SG_1</strain>
        <tissue evidence="1">Salivary glands</tissue>
    </source>
</reference>
<evidence type="ECO:0008006" key="3">
    <source>
        <dbReference type="Google" id="ProtNLM"/>
    </source>
</evidence>
<dbReference type="Proteomes" id="UP001321473">
    <property type="component" value="Unassembled WGS sequence"/>
</dbReference>
<accession>A0AAQ4E0Q7</accession>
<gene>
    <name evidence="1" type="ORF">V5799_015238</name>
</gene>
<name>A0AAQ4E0Q7_AMBAM</name>
<sequence>MEQQRDYLETLAAFKTPEDGGHSVVLLQPFDDLEKFKEFDENIKEVKDQLLSEFRSIGGGNITVATRRLLTYIMTDNVAQHYSWLGNNGKQMFCNLNL</sequence>
<dbReference type="AlphaFoldDB" id="A0AAQ4E0Q7"/>
<proteinExistence type="predicted"/>
<keyword evidence="2" id="KW-1185">Reference proteome</keyword>
<dbReference type="EMBL" id="JARKHS020024204">
    <property type="protein sequence ID" value="KAK8768297.1"/>
    <property type="molecule type" value="Genomic_DNA"/>
</dbReference>
<organism evidence="1 2">
    <name type="scientific">Amblyomma americanum</name>
    <name type="common">Lone star tick</name>
    <dbReference type="NCBI Taxonomy" id="6943"/>
    <lineage>
        <taxon>Eukaryota</taxon>
        <taxon>Metazoa</taxon>
        <taxon>Ecdysozoa</taxon>
        <taxon>Arthropoda</taxon>
        <taxon>Chelicerata</taxon>
        <taxon>Arachnida</taxon>
        <taxon>Acari</taxon>
        <taxon>Parasitiformes</taxon>
        <taxon>Ixodida</taxon>
        <taxon>Ixodoidea</taxon>
        <taxon>Ixodidae</taxon>
        <taxon>Amblyomminae</taxon>
        <taxon>Amblyomma</taxon>
    </lineage>
</organism>
<evidence type="ECO:0000313" key="1">
    <source>
        <dbReference type="EMBL" id="KAK8768297.1"/>
    </source>
</evidence>
<protein>
    <recommendedName>
        <fullName evidence="3">DUF4806 domain-containing protein</fullName>
    </recommendedName>
</protein>